<reference evidence="4" key="1">
    <citation type="journal article" date="2021" name="Proc. Natl. Acad. Sci. U.S.A.">
        <title>Three genomes in the algal genus Volvox reveal the fate of a haploid sex-determining region after a transition to homothallism.</title>
        <authorList>
            <person name="Yamamoto K."/>
            <person name="Hamaji T."/>
            <person name="Kawai-Toyooka H."/>
            <person name="Matsuzaki R."/>
            <person name="Takahashi F."/>
            <person name="Nishimura Y."/>
            <person name="Kawachi M."/>
            <person name="Noguchi H."/>
            <person name="Minakuchi Y."/>
            <person name="Umen J.G."/>
            <person name="Toyoda A."/>
            <person name="Nozaki H."/>
        </authorList>
    </citation>
    <scope>NUCLEOTIDE SEQUENCE</scope>
    <source>
        <strain evidence="4">NIES-3785</strain>
    </source>
</reference>
<proteinExistence type="predicted"/>
<dbReference type="EMBL" id="BNCQ01000007">
    <property type="protein sequence ID" value="GIM00357.1"/>
    <property type="molecule type" value="Genomic_DNA"/>
</dbReference>
<organism evidence="4 5">
    <name type="scientific">Volvox reticuliferus</name>
    <dbReference type="NCBI Taxonomy" id="1737510"/>
    <lineage>
        <taxon>Eukaryota</taxon>
        <taxon>Viridiplantae</taxon>
        <taxon>Chlorophyta</taxon>
        <taxon>core chlorophytes</taxon>
        <taxon>Chlorophyceae</taxon>
        <taxon>CS clade</taxon>
        <taxon>Chlamydomonadales</taxon>
        <taxon>Volvocaceae</taxon>
        <taxon>Volvox</taxon>
    </lineage>
</organism>
<evidence type="ECO:0000313" key="5">
    <source>
        <dbReference type="Proteomes" id="UP000722791"/>
    </source>
</evidence>
<evidence type="ECO:0000256" key="2">
    <source>
        <dbReference type="SAM" id="Phobius"/>
    </source>
</evidence>
<name>A0A8J4G5F0_9CHLO</name>
<dbReference type="GO" id="GO:0016020">
    <property type="term" value="C:membrane"/>
    <property type="evidence" value="ECO:0007669"/>
    <property type="project" value="InterPro"/>
</dbReference>
<dbReference type="InterPro" id="IPR001190">
    <property type="entry name" value="SRCR"/>
</dbReference>
<keyword evidence="2" id="KW-0812">Transmembrane</keyword>
<evidence type="ECO:0000313" key="4">
    <source>
        <dbReference type="EMBL" id="GIM00357.1"/>
    </source>
</evidence>
<keyword evidence="2" id="KW-1133">Transmembrane helix</keyword>
<keyword evidence="2" id="KW-0472">Membrane</keyword>
<gene>
    <name evidence="4" type="ORF">Vretimale_5499</name>
</gene>
<accession>A0A8J4G5F0</accession>
<dbReference type="AlphaFoldDB" id="A0A8J4G5F0"/>
<sequence>MIYTCAQGTVQLQAIIKQSIKPGERSMARSSKALVIMATPCVLLAVTGLLLLVGGAAAAKPTVTKNCVRLVGGSGGKGRVEITSAYLTPTGGSKWIPLCEGGLPTAQIVCELLGFKYGSFYTEPSIQFPANSSYNSSATSMYCIQKPPRVGGHRHMLREVDPKPLAIAAAAAENGDLDKQHQQRDRSLSETLYPVSFPKNAPYECYVRRGNCHPDGPFAAVECTNDEVP</sequence>
<feature type="transmembrane region" description="Helical" evidence="2">
    <location>
        <begin position="34"/>
        <end position="59"/>
    </location>
</feature>
<dbReference type="InterPro" id="IPR036772">
    <property type="entry name" value="SRCR-like_dom_sf"/>
</dbReference>
<dbReference type="PROSITE" id="PS50287">
    <property type="entry name" value="SRCR_2"/>
    <property type="match status" value="1"/>
</dbReference>
<feature type="domain" description="SRCR" evidence="3">
    <location>
        <begin position="68"/>
        <end position="115"/>
    </location>
</feature>
<keyword evidence="1" id="KW-1015">Disulfide bond</keyword>
<dbReference type="SUPFAM" id="SSF56487">
    <property type="entry name" value="SRCR-like"/>
    <property type="match status" value="1"/>
</dbReference>
<protein>
    <recommendedName>
        <fullName evidence="3">SRCR domain-containing protein</fullName>
    </recommendedName>
</protein>
<comment type="caution">
    <text evidence="4">The sequence shown here is derived from an EMBL/GenBank/DDBJ whole genome shotgun (WGS) entry which is preliminary data.</text>
</comment>
<evidence type="ECO:0000256" key="1">
    <source>
        <dbReference type="ARBA" id="ARBA00023157"/>
    </source>
</evidence>
<dbReference type="Proteomes" id="UP000722791">
    <property type="component" value="Unassembled WGS sequence"/>
</dbReference>
<evidence type="ECO:0000259" key="3">
    <source>
        <dbReference type="PROSITE" id="PS50287"/>
    </source>
</evidence>